<dbReference type="EMBL" id="BAABLD010000017">
    <property type="protein sequence ID" value="GAA5170327.1"/>
    <property type="molecule type" value="Genomic_DNA"/>
</dbReference>
<evidence type="ECO:0000313" key="2">
    <source>
        <dbReference type="EMBL" id="GAA5170327.1"/>
    </source>
</evidence>
<sequence>MPVTPFHFGPGAALHAVAPKHISFIAFCTANVLIDIESLCNLVQQRYPVHAFFHTYIGATLVIGAVIGLFAGCKWFAERYWLPDMFGWRRLRMRQVATGAALGAWSHVVFDSIMHHDIQPFWPFSIANPLLDLVPLWALHLGCAVAGLIGLLVAVGRWYIGGDKSLLD</sequence>
<evidence type="ECO:0000256" key="1">
    <source>
        <dbReference type="SAM" id="Phobius"/>
    </source>
</evidence>
<feature type="transmembrane region" description="Helical" evidence="1">
    <location>
        <begin position="134"/>
        <end position="160"/>
    </location>
</feature>
<evidence type="ECO:0000313" key="3">
    <source>
        <dbReference type="Proteomes" id="UP001500547"/>
    </source>
</evidence>
<reference evidence="3" key="1">
    <citation type="journal article" date="2019" name="Int. J. Syst. Evol. Microbiol.">
        <title>The Global Catalogue of Microorganisms (GCM) 10K type strain sequencing project: providing services to taxonomists for standard genome sequencing and annotation.</title>
        <authorList>
            <consortium name="The Broad Institute Genomics Platform"/>
            <consortium name="The Broad Institute Genome Sequencing Center for Infectious Disease"/>
            <person name="Wu L."/>
            <person name="Ma J."/>
        </authorList>
    </citation>
    <scope>NUCLEOTIDE SEQUENCE [LARGE SCALE GENOMIC DNA]</scope>
    <source>
        <strain evidence="3">JCM 18715</strain>
    </source>
</reference>
<gene>
    <name evidence="2" type="ORF">GCM10025770_33090</name>
</gene>
<keyword evidence="3" id="KW-1185">Reference proteome</keyword>
<feature type="transmembrane region" description="Helical" evidence="1">
    <location>
        <begin position="96"/>
        <end position="114"/>
    </location>
</feature>
<evidence type="ECO:0008006" key="4">
    <source>
        <dbReference type="Google" id="ProtNLM"/>
    </source>
</evidence>
<organism evidence="2 3">
    <name type="scientific">Viridibacterium curvum</name>
    <dbReference type="NCBI Taxonomy" id="1101404"/>
    <lineage>
        <taxon>Bacteria</taxon>
        <taxon>Pseudomonadati</taxon>
        <taxon>Pseudomonadota</taxon>
        <taxon>Betaproteobacteria</taxon>
        <taxon>Rhodocyclales</taxon>
        <taxon>Rhodocyclaceae</taxon>
        <taxon>Viridibacterium</taxon>
    </lineage>
</organism>
<name>A0ABP9R123_9RHOO</name>
<keyword evidence="1" id="KW-0472">Membrane</keyword>
<protein>
    <recommendedName>
        <fullName evidence="4">DUF4184 family protein</fullName>
    </recommendedName>
</protein>
<dbReference type="RefSeq" id="WP_345534221.1">
    <property type="nucleotide sequence ID" value="NZ_BAABLD010000017.1"/>
</dbReference>
<keyword evidence="1" id="KW-1133">Transmembrane helix</keyword>
<keyword evidence="1" id="KW-0812">Transmembrane</keyword>
<comment type="caution">
    <text evidence="2">The sequence shown here is derived from an EMBL/GenBank/DDBJ whole genome shotgun (WGS) entry which is preliminary data.</text>
</comment>
<proteinExistence type="predicted"/>
<feature type="transmembrane region" description="Helical" evidence="1">
    <location>
        <begin position="56"/>
        <end position="76"/>
    </location>
</feature>
<accession>A0ABP9R123</accession>
<dbReference type="Proteomes" id="UP001500547">
    <property type="component" value="Unassembled WGS sequence"/>
</dbReference>